<name>A0A9X2FLU9_9LACO</name>
<dbReference type="InterPro" id="IPR014959">
    <property type="entry name" value="DUF1827"/>
</dbReference>
<dbReference type="RefSeq" id="WP_253362087.1">
    <property type="nucleotide sequence ID" value="NZ_JAIULA010000030.1"/>
</dbReference>
<sequence length="93" mass="10817">MILTDVTNSYSRFIHQELRDSTAHFIKVYSLGNSHVVYKKKQQHSEIIISNKIRPVTDKEVQFVIAELLDNKQITPQIDNANHNVVQISWDNI</sequence>
<gene>
    <name evidence="1" type="ORF">LB941_11355</name>
</gene>
<comment type="caution">
    <text evidence="1">The sequence shown here is derived from an EMBL/GenBank/DDBJ whole genome shotgun (WGS) entry which is preliminary data.</text>
</comment>
<accession>A0A9X2FLU9</accession>
<dbReference type="Proteomes" id="UP001139006">
    <property type="component" value="Unassembled WGS sequence"/>
</dbReference>
<dbReference type="AlphaFoldDB" id="A0A9X2FLU9"/>
<keyword evidence="2" id="KW-1185">Reference proteome</keyword>
<dbReference type="InterPro" id="IPR038226">
    <property type="entry name" value="LMG18311-like_sf"/>
</dbReference>
<protein>
    <submittedName>
        <fullName evidence="1">DUF1827 family protein</fullName>
    </submittedName>
</protein>
<proteinExistence type="predicted"/>
<evidence type="ECO:0000313" key="1">
    <source>
        <dbReference type="EMBL" id="MCP0887927.1"/>
    </source>
</evidence>
<dbReference type="Gene3D" id="3.40.1720.10">
    <property type="entry name" value="Streptococcus thermophilus LMG 18311 protein like"/>
    <property type="match status" value="1"/>
</dbReference>
<dbReference type="Pfam" id="PF08860">
    <property type="entry name" value="DUF1827"/>
    <property type="match status" value="1"/>
</dbReference>
<dbReference type="EMBL" id="JAIULA010000030">
    <property type="protein sequence ID" value="MCP0887927.1"/>
    <property type="molecule type" value="Genomic_DNA"/>
</dbReference>
<reference evidence="1 2" key="1">
    <citation type="journal article" date="2023" name="Int. J. Syst. Evol. Microbiol.">
        <title>Ligilactobacillus ubinensis sp. nov., a novel species isolated from the wild ferment of a durian fruit (Durio zibethinus).</title>
        <authorList>
            <person name="Heng Y.C."/>
            <person name="Menon N."/>
            <person name="Chen B."/>
            <person name="Loo B.Z.L."/>
            <person name="Wong G.W.J."/>
            <person name="Lim A.C.H."/>
            <person name="Silvaraju S."/>
            <person name="Kittelmann S."/>
        </authorList>
    </citation>
    <scope>NUCLEOTIDE SEQUENCE [LARGE SCALE GENOMIC DNA]</scope>
    <source>
        <strain evidence="1 2">WILCCON 0076</strain>
    </source>
</reference>
<organism evidence="1 2">
    <name type="scientific">Ligilactobacillus ubinensis</name>
    <dbReference type="NCBI Taxonomy" id="2876789"/>
    <lineage>
        <taxon>Bacteria</taxon>
        <taxon>Bacillati</taxon>
        <taxon>Bacillota</taxon>
        <taxon>Bacilli</taxon>
        <taxon>Lactobacillales</taxon>
        <taxon>Lactobacillaceae</taxon>
        <taxon>Ligilactobacillus</taxon>
    </lineage>
</organism>
<evidence type="ECO:0000313" key="2">
    <source>
        <dbReference type="Proteomes" id="UP001139006"/>
    </source>
</evidence>